<organism evidence="2 3">
    <name type="scientific">Chryseobacterium formosense</name>
    <dbReference type="NCBI Taxonomy" id="236814"/>
    <lineage>
        <taxon>Bacteria</taxon>
        <taxon>Pseudomonadati</taxon>
        <taxon>Bacteroidota</taxon>
        <taxon>Flavobacteriia</taxon>
        <taxon>Flavobacteriales</taxon>
        <taxon>Weeksellaceae</taxon>
        <taxon>Chryseobacterium group</taxon>
        <taxon>Chryseobacterium</taxon>
    </lineage>
</organism>
<dbReference type="Gene3D" id="3.40.50.150">
    <property type="entry name" value="Vaccinia Virus protein VP39"/>
    <property type="match status" value="1"/>
</dbReference>
<keyword evidence="3" id="KW-1185">Reference proteome</keyword>
<dbReference type="SUPFAM" id="SSF53335">
    <property type="entry name" value="S-adenosyl-L-methionine-dependent methyltransferases"/>
    <property type="match status" value="1"/>
</dbReference>
<dbReference type="CDD" id="cd02440">
    <property type="entry name" value="AdoMet_MTases"/>
    <property type="match status" value="1"/>
</dbReference>
<gene>
    <name evidence="2" type="ORF">IX39_07915</name>
</gene>
<comment type="caution">
    <text evidence="2">The sequence shown here is derived from an EMBL/GenBank/DDBJ whole genome shotgun (WGS) entry which is preliminary data.</text>
</comment>
<dbReference type="OrthoDB" id="9788660at2"/>
<dbReference type="InterPro" id="IPR029063">
    <property type="entry name" value="SAM-dependent_MTases_sf"/>
</dbReference>
<dbReference type="GO" id="GO:0032259">
    <property type="term" value="P:methylation"/>
    <property type="evidence" value="ECO:0007669"/>
    <property type="project" value="UniProtKB-KW"/>
</dbReference>
<dbReference type="STRING" id="236814.IX39_07915"/>
<evidence type="ECO:0000313" key="2">
    <source>
        <dbReference type="EMBL" id="KFF00555.1"/>
    </source>
</evidence>
<dbReference type="InterPro" id="IPR013217">
    <property type="entry name" value="Methyltransf_12"/>
</dbReference>
<name>A0A085Z7Z1_9FLAO</name>
<dbReference type="PANTHER" id="PTHR12843">
    <property type="entry name" value="PROTEIN-LYSINE N-METHYLTRANSFERASE METTL10"/>
    <property type="match status" value="1"/>
</dbReference>
<evidence type="ECO:0000313" key="3">
    <source>
        <dbReference type="Proteomes" id="UP000028713"/>
    </source>
</evidence>
<proteinExistence type="predicted"/>
<evidence type="ECO:0000259" key="1">
    <source>
        <dbReference type="Pfam" id="PF08242"/>
    </source>
</evidence>
<sequence length="215" mass="24945">MEAHDRKSHWENIYQNKPLEMVSWYQPTPETSLKLIHQFNLPKSAKIIDIGGGDSLLVDHLLELGYEDITVLDISHTSIERAKARLGSKADKVQWIITDILDFRPTEQYDFWHDRAAFHFLTEENDVDHYIETTGNAISRNGMMVIGTFSKLGPKKCSGINIKQYSEQTMTDRFKKYFEAIECFSVDHKTPFETIQNFVFCSFKRRNTISDNAKS</sequence>
<dbReference type="eggNOG" id="COG2226">
    <property type="taxonomic scope" value="Bacteria"/>
</dbReference>
<keyword evidence="2" id="KW-0808">Transferase</keyword>
<protein>
    <submittedName>
        <fullName evidence="2">SAM-dependent methyltransferase</fullName>
    </submittedName>
</protein>
<dbReference type="Pfam" id="PF08242">
    <property type="entry name" value="Methyltransf_12"/>
    <property type="match status" value="1"/>
</dbReference>
<dbReference type="GO" id="GO:0008168">
    <property type="term" value="F:methyltransferase activity"/>
    <property type="evidence" value="ECO:0007669"/>
    <property type="project" value="UniProtKB-KW"/>
</dbReference>
<dbReference type="PANTHER" id="PTHR12843:SF5">
    <property type="entry name" value="EEF1A LYSINE METHYLTRANSFERASE 2"/>
    <property type="match status" value="1"/>
</dbReference>
<dbReference type="RefSeq" id="WP_034674906.1">
    <property type="nucleotide sequence ID" value="NZ_FPAP01000001.1"/>
</dbReference>
<reference evidence="2 3" key="1">
    <citation type="submission" date="2014-07" db="EMBL/GenBank/DDBJ databases">
        <title>Genome of Chryseobacterium formosense LMG 24722.</title>
        <authorList>
            <person name="Pipes S.E."/>
            <person name="Stropko S.J."/>
            <person name="Newman J.D."/>
        </authorList>
    </citation>
    <scope>NUCLEOTIDE SEQUENCE [LARGE SCALE GENOMIC DNA]</scope>
    <source>
        <strain evidence="2 3">LMG 24722</strain>
    </source>
</reference>
<keyword evidence="2" id="KW-0489">Methyltransferase</keyword>
<accession>A0A085Z7Z1</accession>
<dbReference type="EMBL" id="JPRP01000001">
    <property type="protein sequence ID" value="KFF00555.1"/>
    <property type="molecule type" value="Genomic_DNA"/>
</dbReference>
<dbReference type="AlphaFoldDB" id="A0A085Z7Z1"/>
<feature type="domain" description="Methyltransferase type 12" evidence="1">
    <location>
        <begin position="48"/>
        <end position="143"/>
    </location>
</feature>
<dbReference type="Proteomes" id="UP000028713">
    <property type="component" value="Unassembled WGS sequence"/>
</dbReference>